<feature type="transmembrane region" description="Helical" evidence="9">
    <location>
        <begin position="56"/>
        <end position="89"/>
    </location>
</feature>
<evidence type="ECO:0000313" key="11">
    <source>
        <dbReference type="EMBL" id="BEI90012.1"/>
    </source>
</evidence>
<dbReference type="InterPro" id="IPR036259">
    <property type="entry name" value="MFS_trans_sf"/>
</dbReference>
<dbReference type="GO" id="GO:0005351">
    <property type="term" value="F:carbohydrate:proton symporter activity"/>
    <property type="evidence" value="ECO:0007669"/>
    <property type="project" value="TreeGrafter"/>
</dbReference>
<proteinExistence type="inferred from homology"/>
<sequence length="575" mass="62780">MTKNKIIGHAPDRSDLAPASDFGVTLDPLALEYAHDSEALAQAYGGSGIKALFRNWIALMCSLCACTGGLLFGFDQGLVSIVLVMPNFLHQFPEVDETVTSAAALNKGIMTALLELGAFMGAIMAGFVADRYSRKASIAVGLTWFVIGSTLQTASFQLAQLIIGRFVGGIGIGVLSTTSPMYISEIAPPNARGAMLALGEVSIVLGIVVMFYITYATRFIAGEWSYRLPFLIQMVPAIPLAIGLFFLPYSPRWLASRGRDEESLKTLCRLRRLPSSDPRVQAEWLNIRAEACRNREDLVERHPKAQGDSFGQQLKMEVACWVDMFRSGIIRRTLVGIVLMFFQQFTGINALIYYSPTLFQTLGLDYEMQLTLSGVMNVAQLVAVIPPVYFLDVIGRKLPLMIGSAGMALSHFVVAGMIGQYGHDWANHSTQAWVGVAFIIFFMIPFGSSWGPVPWSLPAEIFPSSRRAKGVALATCSNWFNNFIIGLITPPLVKGTGYGAFVFFGVFSALSGVWTFFCVPETKGITLEQMDSVFGGHFAHDELEAKDQIMGILMGGNPNPSISDGKPDAEWKEHV</sequence>
<feature type="transmembrane region" description="Helical" evidence="9">
    <location>
        <begin position="398"/>
        <end position="418"/>
    </location>
</feature>
<dbReference type="PANTHER" id="PTHR48022:SF14">
    <property type="entry name" value="MAJOR FACILITATOR SUPERFAMILY (MFS) PROFILE DOMAIN-CONTAINING PROTEIN-RELATED"/>
    <property type="match status" value="1"/>
</dbReference>
<feature type="transmembrane region" description="Helical" evidence="9">
    <location>
        <begin position="471"/>
        <end position="492"/>
    </location>
</feature>
<feature type="transmembrane region" description="Helical" evidence="9">
    <location>
        <begin position="109"/>
        <end position="129"/>
    </location>
</feature>
<feature type="transmembrane region" description="Helical" evidence="9">
    <location>
        <begin position="136"/>
        <end position="156"/>
    </location>
</feature>
<dbReference type="KEGG" id="ccac:CcaHIS019_0300820"/>
<evidence type="ECO:0000256" key="6">
    <source>
        <dbReference type="ARBA" id="ARBA00023136"/>
    </source>
</evidence>
<feature type="transmembrane region" description="Helical" evidence="9">
    <location>
        <begin position="334"/>
        <end position="354"/>
    </location>
</feature>
<keyword evidence="12" id="KW-1185">Reference proteome</keyword>
<feature type="transmembrane region" description="Helical" evidence="9">
    <location>
        <begin position="162"/>
        <end position="183"/>
    </location>
</feature>
<keyword evidence="5 9" id="KW-1133">Transmembrane helix</keyword>
<evidence type="ECO:0000313" key="12">
    <source>
        <dbReference type="Proteomes" id="UP001233271"/>
    </source>
</evidence>
<dbReference type="GO" id="GO:0016020">
    <property type="term" value="C:membrane"/>
    <property type="evidence" value="ECO:0007669"/>
    <property type="project" value="UniProtKB-SubCell"/>
</dbReference>
<dbReference type="PANTHER" id="PTHR48022">
    <property type="entry name" value="PLASTIDIC GLUCOSE TRANSPORTER 4"/>
    <property type="match status" value="1"/>
</dbReference>
<name>A0AA48I671_9TREE</name>
<dbReference type="RefSeq" id="XP_060455278.1">
    <property type="nucleotide sequence ID" value="XM_060598490.1"/>
</dbReference>
<evidence type="ECO:0000256" key="5">
    <source>
        <dbReference type="ARBA" id="ARBA00022989"/>
    </source>
</evidence>
<evidence type="ECO:0000256" key="3">
    <source>
        <dbReference type="ARBA" id="ARBA00022448"/>
    </source>
</evidence>
<feature type="transmembrane region" description="Helical" evidence="9">
    <location>
        <begin position="374"/>
        <end position="391"/>
    </location>
</feature>
<dbReference type="AlphaFoldDB" id="A0AA48I671"/>
<evidence type="ECO:0000256" key="1">
    <source>
        <dbReference type="ARBA" id="ARBA00004141"/>
    </source>
</evidence>
<feature type="domain" description="Major facilitator superfamily (MFS) profile" evidence="10">
    <location>
        <begin position="61"/>
        <end position="523"/>
    </location>
</feature>
<organism evidence="11 12">
    <name type="scientific">Cutaneotrichosporon cavernicola</name>
    <dbReference type="NCBI Taxonomy" id="279322"/>
    <lineage>
        <taxon>Eukaryota</taxon>
        <taxon>Fungi</taxon>
        <taxon>Dikarya</taxon>
        <taxon>Basidiomycota</taxon>
        <taxon>Agaricomycotina</taxon>
        <taxon>Tremellomycetes</taxon>
        <taxon>Trichosporonales</taxon>
        <taxon>Trichosporonaceae</taxon>
        <taxon>Cutaneotrichosporon</taxon>
    </lineage>
</organism>
<evidence type="ECO:0000259" key="10">
    <source>
        <dbReference type="PROSITE" id="PS50850"/>
    </source>
</evidence>
<feature type="transmembrane region" description="Helical" evidence="9">
    <location>
        <begin position="228"/>
        <end position="249"/>
    </location>
</feature>
<protein>
    <recommendedName>
        <fullName evidence="10">Major facilitator superfamily (MFS) profile domain-containing protein</fullName>
    </recommendedName>
</protein>
<evidence type="ECO:0000256" key="7">
    <source>
        <dbReference type="ARBA" id="ARBA00049119"/>
    </source>
</evidence>
<dbReference type="Pfam" id="PF00083">
    <property type="entry name" value="Sugar_tr"/>
    <property type="match status" value="1"/>
</dbReference>
<dbReference type="Proteomes" id="UP001233271">
    <property type="component" value="Chromosome 3"/>
</dbReference>
<dbReference type="EMBL" id="AP028214">
    <property type="protein sequence ID" value="BEI90012.1"/>
    <property type="molecule type" value="Genomic_DNA"/>
</dbReference>
<dbReference type="GeneID" id="85493883"/>
<dbReference type="InterPro" id="IPR005829">
    <property type="entry name" value="Sugar_transporter_CS"/>
</dbReference>
<evidence type="ECO:0000256" key="2">
    <source>
        <dbReference type="ARBA" id="ARBA00010992"/>
    </source>
</evidence>
<comment type="subcellular location">
    <subcellularLocation>
        <location evidence="1">Membrane</location>
        <topology evidence="1">Multi-pass membrane protein</topology>
    </subcellularLocation>
</comment>
<reference evidence="11" key="1">
    <citation type="journal article" date="2023" name="BMC Genomics">
        <title>Chromosome-level genome assemblies of Cutaneotrichosporon spp. (Trichosporonales, Basidiomycota) reveal imbalanced evolution between nucleotide sequences and chromosome synteny.</title>
        <authorList>
            <person name="Kobayashi Y."/>
            <person name="Kayamori A."/>
            <person name="Aoki K."/>
            <person name="Shiwa Y."/>
            <person name="Matsutani M."/>
            <person name="Fujita N."/>
            <person name="Sugita T."/>
            <person name="Iwasaki W."/>
            <person name="Tanaka N."/>
            <person name="Takashima M."/>
        </authorList>
    </citation>
    <scope>NUCLEOTIDE SEQUENCE</scope>
    <source>
        <strain evidence="11">HIS019</strain>
    </source>
</reference>
<evidence type="ECO:0000256" key="8">
    <source>
        <dbReference type="RuleBase" id="RU003346"/>
    </source>
</evidence>
<evidence type="ECO:0000256" key="4">
    <source>
        <dbReference type="ARBA" id="ARBA00022692"/>
    </source>
</evidence>
<dbReference type="InterPro" id="IPR050360">
    <property type="entry name" value="MFS_Sugar_Transporters"/>
</dbReference>
<keyword evidence="6 9" id="KW-0472">Membrane</keyword>
<dbReference type="PROSITE" id="PS50850">
    <property type="entry name" value="MFS"/>
    <property type="match status" value="1"/>
</dbReference>
<dbReference type="FunFam" id="1.20.1250.20:FF:000026">
    <property type="entry name" value="MFS quinate transporter QutD"/>
    <property type="match status" value="1"/>
</dbReference>
<dbReference type="InterPro" id="IPR005828">
    <property type="entry name" value="MFS_sugar_transport-like"/>
</dbReference>
<accession>A0AA48I671</accession>
<keyword evidence="3 8" id="KW-0813">Transport</keyword>
<dbReference type="InterPro" id="IPR020846">
    <property type="entry name" value="MFS_dom"/>
</dbReference>
<feature type="transmembrane region" description="Helical" evidence="9">
    <location>
        <begin position="498"/>
        <end position="519"/>
    </location>
</feature>
<evidence type="ECO:0000256" key="9">
    <source>
        <dbReference type="SAM" id="Phobius"/>
    </source>
</evidence>
<comment type="catalytic activity">
    <reaction evidence="7">
        <text>myo-inositol(out) + H(+)(out) = myo-inositol(in) + H(+)(in)</text>
        <dbReference type="Rhea" id="RHEA:60364"/>
        <dbReference type="ChEBI" id="CHEBI:15378"/>
        <dbReference type="ChEBI" id="CHEBI:17268"/>
    </reaction>
</comment>
<dbReference type="SUPFAM" id="SSF103473">
    <property type="entry name" value="MFS general substrate transporter"/>
    <property type="match status" value="1"/>
</dbReference>
<dbReference type="InterPro" id="IPR003663">
    <property type="entry name" value="Sugar/inositol_transpt"/>
</dbReference>
<feature type="transmembrane region" description="Helical" evidence="9">
    <location>
        <begin position="430"/>
        <end position="450"/>
    </location>
</feature>
<feature type="transmembrane region" description="Helical" evidence="9">
    <location>
        <begin position="195"/>
        <end position="216"/>
    </location>
</feature>
<dbReference type="Gene3D" id="1.20.1250.20">
    <property type="entry name" value="MFS general substrate transporter like domains"/>
    <property type="match status" value="1"/>
</dbReference>
<gene>
    <name evidence="11" type="ORF">CcaverHIS019_0300820</name>
</gene>
<dbReference type="NCBIfam" id="TIGR00879">
    <property type="entry name" value="SP"/>
    <property type="match status" value="1"/>
</dbReference>
<comment type="similarity">
    <text evidence="2 8">Belongs to the major facilitator superfamily. Sugar transporter (TC 2.A.1.1) family.</text>
</comment>
<keyword evidence="4 9" id="KW-0812">Transmembrane</keyword>
<dbReference type="PROSITE" id="PS00217">
    <property type="entry name" value="SUGAR_TRANSPORT_2"/>
    <property type="match status" value="1"/>
</dbReference>
<dbReference type="PRINTS" id="PR00171">
    <property type="entry name" value="SUGRTRNSPORT"/>
</dbReference>